<dbReference type="PANTHER" id="PTHR47022">
    <property type="entry name" value="BTB AND MATH DOMAIN-CONTAINING PROTEIN 36-RELATED"/>
    <property type="match status" value="1"/>
</dbReference>
<dbReference type="EMBL" id="BTSX01000001">
    <property type="protein sequence ID" value="GMS78416.1"/>
    <property type="molecule type" value="Genomic_DNA"/>
</dbReference>
<dbReference type="InterPro" id="IPR011333">
    <property type="entry name" value="SKP1/BTB/POZ_sf"/>
</dbReference>
<dbReference type="Proteomes" id="UP001432027">
    <property type="component" value="Unassembled WGS sequence"/>
</dbReference>
<dbReference type="SUPFAM" id="SSF49599">
    <property type="entry name" value="TRAF domain-like"/>
    <property type="match status" value="1"/>
</dbReference>
<comment type="caution">
    <text evidence="2">The sequence shown here is derived from an EMBL/GenBank/DDBJ whole genome shotgun (WGS) entry which is preliminary data.</text>
</comment>
<accession>A0AAV5S6J1</accession>
<dbReference type="AlphaFoldDB" id="A0AAV5S6J1"/>
<dbReference type="InterPro" id="IPR008974">
    <property type="entry name" value="TRAF-like"/>
</dbReference>
<dbReference type="PANTHER" id="PTHR47022:SF1">
    <property type="entry name" value="BTB AND MATH DOMAIN-CONTAINING PROTEIN 36-RELATED"/>
    <property type="match status" value="1"/>
</dbReference>
<dbReference type="Pfam" id="PF00917">
    <property type="entry name" value="MATH"/>
    <property type="match status" value="1"/>
</dbReference>
<dbReference type="CDD" id="cd00121">
    <property type="entry name" value="MATH"/>
    <property type="match status" value="1"/>
</dbReference>
<evidence type="ECO:0000313" key="3">
    <source>
        <dbReference type="Proteomes" id="UP001432027"/>
    </source>
</evidence>
<dbReference type="PROSITE" id="PS50097">
    <property type="entry name" value="BTB"/>
    <property type="match status" value="1"/>
</dbReference>
<dbReference type="Gene3D" id="2.60.210.10">
    <property type="entry name" value="Apoptosis, Tumor Necrosis Factor Receptor Associated Protein 2, Chain A"/>
    <property type="match status" value="1"/>
</dbReference>
<feature type="non-terminal residue" evidence="2">
    <location>
        <position position="1"/>
    </location>
</feature>
<name>A0AAV5S6J1_9BILA</name>
<feature type="domain" description="BTB" evidence="1">
    <location>
        <begin position="163"/>
        <end position="223"/>
    </location>
</feature>
<organism evidence="2 3">
    <name type="scientific">Pristionchus entomophagus</name>
    <dbReference type="NCBI Taxonomy" id="358040"/>
    <lineage>
        <taxon>Eukaryota</taxon>
        <taxon>Metazoa</taxon>
        <taxon>Ecdysozoa</taxon>
        <taxon>Nematoda</taxon>
        <taxon>Chromadorea</taxon>
        <taxon>Rhabditida</taxon>
        <taxon>Rhabditina</taxon>
        <taxon>Diplogasteromorpha</taxon>
        <taxon>Diplogasteroidea</taxon>
        <taxon>Neodiplogasteridae</taxon>
        <taxon>Pristionchus</taxon>
    </lineage>
</organism>
<dbReference type="CDD" id="cd18186">
    <property type="entry name" value="BTB_POZ_ZBTB_KLHL-like"/>
    <property type="match status" value="1"/>
</dbReference>
<protein>
    <recommendedName>
        <fullName evidence="1">BTB domain-containing protein</fullName>
    </recommendedName>
</protein>
<evidence type="ECO:0000259" key="1">
    <source>
        <dbReference type="PROSITE" id="PS50097"/>
    </source>
</evidence>
<dbReference type="Pfam" id="PF00651">
    <property type="entry name" value="BTB"/>
    <property type="match status" value="1"/>
</dbReference>
<evidence type="ECO:0000313" key="2">
    <source>
        <dbReference type="EMBL" id="GMS78416.1"/>
    </source>
</evidence>
<gene>
    <name evidence="2" type="ORF">PENTCL1PPCAC_591</name>
</gene>
<proteinExistence type="predicted"/>
<dbReference type="InterPro" id="IPR002083">
    <property type="entry name" value="MATH/TRAF_dom"/>
</dbReference>
<sequence>SKSNFVLRWEISNAAATLAAGDAQSEVFIEGGFEWIVGVRPNGTDKTGPRHTRFTLTCNNRQGGEWKCEANVEFVLRKRQGLSQHIDSKGNIVRSMEFNEKARAYDFISTYWRRLVHPSYPFITNGMIVAEFRVKIISAEGNDAIGTTPTLDLSKLISLNEMSNVTLVMGEKKLRVSKEYLANHSPVFSAMFFGNYAEKGKEEVEIKDVIYEEFLDLLHVIYSEVPLITYRGVLHILKLADRFEMMGVMNQVEMHFIRSTRSMKEKLSIADQYRLTNLRYHCLNTFTKSEDMLQQFKASPETASYSGELRLAIFDRLMKL</sequence>
<keyword evidence="3" id="KW-1185">Reference proteome</keyword>
<dbReference type="InterPro" id="IPR000210">
    <property type="entry name" value="BTB/POZ_dom"/>
</dbReference>
<dbReference type="Gene3D" id="3.30.710.10">
    <property type="entry name" value="Potassium Channel Kv1.1, Chain A"/>
    <property type="match status" value="1"/>
</dbReference>
<dbReference type="SUPFAM" id="SSF54695">
    <property type="entry name" value="POZ domain"/>
    <property type="match status" value="1"/>
</dbReference>
<dbReference type="SMART" id="SM00225">
    <property type="entry name" value="BTB"/>
    <property type="match status" value="1"/>
</dbReference>
<reference evidence="2" key="1">
    <citation type="submission" date="2023-10" db="EMBL/GenBank/DDBJ databases">
        <title>Genome assembly of Pristionchus species.</title>
        <authorList>
            <person name="Yoshida K."/>
            <person name="Sommer R.J."/>
        </authorList>
    </citation>
    <scope>NUCLEOTIDE SEQUENCE</scope>
    <source>
        <strain evidence="2">RS0144</strain>
    </source>
</reference>